<evidence type="ECO:0000313" key="2">
    <source>
        <dbReference type="Proteomes" id="UP000229570"/>
    </source>
</evidence>
<dbReference type="EMBL" id="PCVL01000070">
    <property type="protein sequence ID" value="PIQ72163.1"/>
    <property type="molecule type" value="Genomic_DNA"/>
</dbReference>
<sequence length="68" mass="7492">LTKFGAQLVPVSQQNKKSATERLEDLVGMRRKFGKKLVPPAGYKLSTKTVKGKPVYISPDGKHAWIAP</sequence>
<organism evidence="1 2">
    <name type="scientific">Candidatus Roizmanbacteria bacterium CG11_big_fil_rev_8_21_14_0_20_35_14</name>
    <dbReference type="NCBI Taxonomy" id="1974855"/>
    <lineage>
        <taxon>Bacteria</taxon>
        <taxon>Candidatus Roizmaniibacteriota</taxon>
    </lineage>
</organism>
<reference evidence="1 2" key="1">
    <citation type="submission" date="2017-09" db="EMBL/GenBank/DDBJ databases">
        <title>Depth-based differentiation of microbial function through sediment-hosted aquifers and enrichment of novel symbionts in the deep terrestrial subsurface.</title>
        <authorList>
            <person name="Probst A.J."/>
            <person name="Ladd B."/>
            <person name="Jarett J.K."/>
            <person name="Geller-Mcgrath D.E."/>
            <person name="Sieber C.M."/>
            <person name="Emerson J.B."/>
            <person name="Anantharaman K."/>
            <person name="Thomas B.C."/>
            <person name="Malmstrom R."/>
            <person name="Stieglmeier M."/>
            <person name="Klingl A."/>
            <person name="Woyke T."/>
            <person name="Ryan C.M."/>
            <person name="Banfield J.F."/>
        </authorList>
    </citation>
    <scope>NUCLEOTIDE SEQUENCE [LARGE SCALE GENOMIC DNA]</scope>
    <source>
        <strain evidence="1">CG11_big_fil_rev_8_21_14_0_20_35_14</strain>
    </source>
</reference>
<dbReference type="Proteomes" id="UP000229570">
    <property type="component" value="Unassembled WGS sequence"/>
</dbReference>
<evidence type="ECO:0000313" key="1">
    <source>
        <dbReference type="EMBL" id="PIQ72163.1"/>
    </source>
</evidence>
<dbReference type="AlphaFoldDB" id="A0A2H0KNR6"/>
<gene>
    <name evidence="1" type="ORF">COV86_04490</name>
</gene>
<feature type="non-terminal residue" evidence="1">
    <location>
        <position position="1"/>
    </location>
</feature>
<proteinExistence type="predicted"/>
<accession>A0A2H0KNR6</accession>
<protein>
    <submittedName>
        <fullName evidence="1">Uncharacterized protein</fullName>
    </submittedName>
</protein>
<name>A0A2H0KNR6_9BACT</name>
<comment type="caution">
    <text evidence="1">The sequence shown here is derived from an EMBL/GenBank/DDBJ whole genome shotgun (WGS) entry which is preliminary data.</text>
</comment>